<sequence>MVPFRRAAPLASAAALALALAGCTTTPPVEVTRFHLADPIARGSFVVQQGVPAGQAVPPGLGADSLEQSSYNQIVAGALQRTGFTPAASIADADLVASVIVDRGTREDLSARQSGFSFGLGGFGGGGGYRHGGTAVGGGLGVTVPVGGNHPRYIIGTRLMVQLKRRSEGTVIWEGRAQTEARGADPASQPDAAVAKLANALFTGFPGESGRTITVK</sequence>
<reference evidence="3" key="1">
    <citation type="journal article" date="2022" name="Toxins">
        <title>Genomic Analysis of Sphingopyxis sp. USTB-05 for Biodegrading Cyanobacterial Hepatotoxins.</title>
        <authorList>
            <person name="Liu C."/>
            <person name="Xu Q."/>
            <person name="Zhao Z."/>
            <person name="Zhang H."/>
            <person name="Liu X."/>
            <person name="Yin C."/>
            <person name="Liu Y."/>
            <person name="Yan H."/>
        </authorList>
    </citation>
    <scope>NUCLEOTIDE SEQUENCE</scope>
    <source>
        <strain evidence="3">NBD5</strain>
    </source>
</reference>
<dbReference type="PROSITE" id="PS51257">
    <property type="entry name" value="PROKAR_LIPOPROTEIN"/>
    <property type="match status" value="1"/>
</dbReference>
<dbReference type="Pfam" id="PF13590">
    <property type="entry name" value="DUF4136"/>
    <property type="match status" value="1"/>
</dbReference>
<evidence type="ECO:0000313" key="3">
    <source>
        <dbReference type="EMBL" id="USI73996.1"/>
    </source>
</evidence>
<evidence type="ECO:0000313" key="4">
    <source>
        <dbReference type="Proteomes" id="UP001056937"/>
    </source>
</evidence>
<accession>A0ABY4XAK2</accession>
<feature type="signal peptide" evidence="1">
    <location>
        <begin position="1"/>
        <end position="21"/>
    </location>
</feature>
<evidence type="ECO:0000256" key="1">
    <source>
        <dbReference type="SAM" id="SignalP"/>
    </source>
</evidence>
<feature type="domain" description="DUF4136" evidence="2">
    <location>
        <begin position="62"/>
        <end position="207"/>
    </location>
</feature>
<proteinExistence type="predicted"/>
<evidence type="ECO:0000259" key="2">
    <source>
        <dbReference type="Pfam" id="PF13590"/>
    </source>
</evidence>
<dbReference type="EMBL" id="CP084930">
    <property type="protein sequence ID" value="USI73996.1"/>
    <property type="molecule type" value="Genomic_DNA"/>
</dbReference>
<organism evidence="3 4">
    <name type="scientific">Sphingomonas morindae</name>
    <dbReference type="NCBI Taxonomy" id="1541170"/>
    <lineage>
        <taxon>Bacteria</taxon>
        <taxon>Pseudomonadati</taxon>
        <taxon>Pseudomonadota</taxon>
        <taxon>Alphaproteobacteria</taxon>
        <taxon>Sphingomonadales</taxon>
        <taxon>Sphingomonadaceae</taxon>
        <taxon>Sphingomonas</taxon>
    </lineage>
</organism>
<dbReference type="Proteomes" id="UP001056937">
    <property type="component" value="Chromosome 1"/>
</dbReference>
<gene>
    <name evidence="3" type="ORF">LHA26_05900</name>
</gene>
<keyword evidence="1" id="KW-0732">Signal</keyword>
<feature type="chain" id="PRO_5046958183" evidence="1">
    <location>
        <begin position="22"/>
        <end position="216"/>
    </location>
</feature>
<protein>
    <submittedName>
        <fullName evidence="3">DUF4136 domain-containing protein</fullName>
    </submittedName>
</protein>
<dbReference type="RefSeq" id="WP_252167802.1">
    <property type="nucleotide sequence ID" value="NZ_CP084930.1"/>
</dbReference>
<keyword evidence="4" id="KW-1185">Reference proteome</keyword>
<name>A0ABY4XAK2_9SPHN</name>
<dbReference type="InterPro" id="IPR025411">
    <property type="entry name" value="DUF4136"/>
</dbReference>